<dbReference type="PANTHER" id="PTHR31011:SF2">
    <property type="entry name" value="PROTEIN STB2-RELATED"/>
    <property type="match status" value="1"/>
</dbReference>
<feature type="region of interest" description="Disordered" evidence="2">
    <location>
        <begin position="497"/>
        <end position="546"/>
    </location>
</feature>
<evidence type="ECO:0000256" key="2">
    <source>
        <dbReference type="SAM" id="MobiDB-lite"/>
    </source>
</evidence>
<feature type="domain" description="STB6-like N-terminal" evidence="3">
    <location>
        <begin position="30"/>
        <end position="160"/>
    </location>
</feature>
<gene>
    <name evidence="4" type="ORF">FGG08_002986</name>
</gene>
<comment type="caution">
    <text evidence="4">The sequence shown here is derived from an EMBL/GenBank/DDBJ whole genome shotgun (WGS) entry which is preliminary data.</text>
</comment>
<keyword evidence="1" id="KW-0175">Coiled coil</keyword>
<protein>
    <recommendedName>
        <fullName evidence="3">STB6-like N-terminal domain-containing protein</fullName>
    </recommendedName>
</protein>
<evidence type="ECO:0000259" key="3">
    <source>
        <dbReference type="Pfam" id="PF25995"/>
    </source>
</evidence>
<dbReference type="InterPro" id="IPR059025">
    <property type="entry name" value="STB6_N"/>
</dbReference>
<evidence type="ECO:0000256" key="1">
    <source>
        <dbReference type="SAM" id="Coils"/>
    </source>
</evidence>
<dbReference type="EMBL" id="JAGHQL010000049">
    <property type="protein sequence ID" value="KAH0542663.1"/>
    <property type="molecule type" value="Genomic_DNA"/>
</dbReference>
<name>A0A9P8L428_9PEZI</name>
<dbReference type="OrthoDB" id="19806at2759"/>
<dbReference type="PANTHER" id="PTHR31011">
    <property type="entry name" value="PROTEIN STB2-RELATED"/>
    <property type="match status" value="1"/>
</dbReference>
<organism evidence="4 5">
    <name type="scientific">Glutinoglossum americanum</name>
    <dbReference type="NCBI Taxonomy" id="1670608"/>
    <lineage>
        <taxon>Eukaryota</taxon>
        <taxon>Fungi</taxon>
        <taxon>Dikarya</taxon>
        <taxon>Ascomycota</taxon>
        <taxon>Pezizomycotina</taxon>
        <taxon>Geoglossomycetes</taxon>
        <taxon>Geoglossales</taxon>
        <taxon>Geoglossaceae</taxon>
        <taxon>Glutinoglossum</taxon>
    </lineage>
</organism>
<proteinExistence type="predicted"/>
<reference evidence="4" key="1">
    <citation type="submission" date="2021-03" db="EMBL/GenBank/DDBJ databases">
        <title>Comparative genomics and phylogenomic investigation of the class Geoglossomycetes provide insights into ecological specialization and systematics.</title>
        <authorList>
            <person name="Melie T."/>
            <person name="Pirro S."/>
            <person name="Miller A.N."/>
            <person name="Quandt A."/>
        </authorList>
    </citation>
    <scope>NUCLEOTIDE SEQUENCE</scope>
    <source>
        <strain evidence="4">GBOQ0MN5Z8</strain>
    </source>
</reference>
<feature type="compositionally biased region" description="Polar residues" evidence="2">
    <location>
        <begin position="520"/>
        <end position="543"/>
    </location>
</feature>
<dbReference type="InterPro" id="IPR038919">
    <property type="entry name" value="STB2/STB2"/>
</dbReference>
<feature type="coiled-coil region" evidence="1">
    <location>
        <begin position="809"/>
        <end position="843"/>
    </location>
</feature>
<dbReference type="AlphaFoldDB" id="A0A9P8L428"/>
<keyword evidence="5" id="KW-1185">Reference proteome</keyword>
<accession>A0A9P8L428</accession>
<dbReference type="GO" id="GO:0070822">
    <property type="term" value="C:Sin3-type complex"/>
    <property type="evidence" value="ECO:0007669"/>
    <property type="project" value="TreeGrafter"/>
</dbReference>
<dbReference type="Proteomes" id="UP000698800">
    <property type="component" value="Unassembled WGS sequence"/>
</dbReference>
<sequence length="873" mass="97333">MDRQWTVLPLHLPNWIDYRPSKSINDLFSRTLYLEEDPSTTVLARQSRLEGYELYIVEQWACSRVHPTFVITTFTGDPSHSVIASVLSVPTDEEVWSDRLRVYFKAISQFHARMKDTPLGILMVTNLSGFPSALTVIAVPEGDVKKHREDFIVNENLKRLGCSGRVGLTLSLPTGATKAKFYQLYRTSDHIPLYHAVIELVKLCQISLTVFSKLAPEYADGLLCDVTERAINDWWTELGTEFYNLEPNDGILGPTTVAALLGLLMGARNRLNAYGAPVAKDVFDLSCLKRGIAYFQKSQKLDPTRRLDRQTLDRLHRVTAKVASGEGWIVRKAVKSTVAELSGKGGEMVMGMVGAREKAGIGEVETVDIEQFIQLVRGERAKWLWYGKQRKTAPGEALDKLHDDHRLVFGNDDHGGYVWTGTKRDSTADDGASDVGKKRVVGAGIYARNPPESAGNLGNPVDKEQHLRRAMFKSVTGRMNDARSGLGRIKDAVGISGLRGHHHKQSRDDSVGFDIDGNTVEYSNAQGNDVTPSPDKSATQPGHSNAHRIDGEIFAKPPLNAIEEQLQKRKDISQIRDMPLALPRTRVENRSESRSSPPFSIEESALLDGTTKRGEQELEALPAVKELGTGTSDPFGYQSVYGDDDMNESIVESQRASLLHRTQSFSRYAPQGIGCRDENWWPRHLSFSQAEDAILVWDEIGWSVDNMDGDPELILRNGPTAEAKRIHQRVLTLKEQLVPWVEQKLGDVKALDDSARRDQEELHALYCQHLGSYRALRAGSDDLLAEERVLLAGVIRDVENLGEQLEYEIKALATKVEDVEDGVADFERQVLDVEARVGTLEAEEAREGWLQWASRFFMGIGMGLGGCYRTSAR</sequence>
<evidence type="ECO:0000313" key="4">
    <source>
        <dbReference type="EMBL" id="KAH0542663.1"/>
    </source>
</evidence>
<dbReference type="Pfam" id="PF25995">
    <property type="entry name" value="STB6_N"/>
    <property type="match status" value="1"/>
</dbReference>
<evidence type="ECO:0000313" key="5">
    <source>
        <dbReference type="Proteomes" id="UP000698800"/>
    </source>
</evidence>